<keyword evidence="17" id="KW-1185">Reference proteome</keyword>
<dbReference type="RefSeq" id="WP_235837741.1">
    <property type="nucleotide sequence ID" value="NZ_FNLO01000001.1"/>
</dbReference>
<feature type="binding site" description="covalent" evidence="11">
    <location>
        <position position="257"/>
    </location>
    <ligand>
        <name>heme c</name>
        <dbReference type="ChEBI" id="CHEBI:61717"/>
        <label>2</label>
    </ligand>
</feature>
<dbReference type="InterPro" id="IPR008168">
    <property type="entry name" value="Cyt_C_IC"/>
</dbReference>
<feature type="compositionally biased region" description="Low complexity" evidence="13">
    <location>
        <begin position="33"/>
        <end position="44"/>
    </location>
</feature>
<evidence type="ECO:0000256" key="9">
    <source>
        <dbReference type="ARBA" id="ARBA00023004"/>
    </source>
</evidence>
<feature type="region of interest" description="Disordered" evidence="13">
    <location>
        <begin position="32"/>
        <end position="88"/>
    </location>
</feature>
<dbReference type="PRINTS" id="PR00605">
    <property type="entry name" value="CYTCHROMECIC"/>
</dbReference>
<evidence type="ECO:0000313" key="17">
    <source>
        <dbReference type="Proteomes" id="UP000243719"/>
    </source>
</evidence>
<accession>A0A1H2PJJ7</accession>
<dbReference type="GO" id="GO:0009055">
    <property type="term" value="F:electron transfer activity"/>
    <property type="evidence" value="ECO:0007669"/>
    <property type="project" value="InterPro"/>
</dbReference>
<evidence type="ECO:0000256" key="14">
    <source>
        <dbReference type="SAM" id="SignalP"/>
    </source>
</evidence>
<keyword evidence="3" id="KW-1003">Cell membrane</keyword>
<keyword evidence="4 11" id="KW-0349">Heme</keyword>
<comment type="cofactor">
    <cofactor evidence="11">
        <name>heme c</name>
        <dbReference type="ChEBI" id="CHEBI:61717"/>
    </cofactor>
    <text evidence="11">Binds 3 heme c groups covalently per subunit.</text>
</comment>
<dbReference type="PANTHER" id="PTHR35008:SF8">
    <property type="entry name" value="ALCOHOL DEHYDROGENASE CYTOCHROME C SUBUNIT"/>
    <property type="match status" value="1"/>
</dbReference>
<dbReference type="InterPro" id="IPR051459">
    <property type="entry name" value="Cytochrome_c-type_DH"/>
</dbReference>
<keyword evidence="10" id="KW-0472">Membrane</keyword>
<dbReference type="InterPro" id="IPR009056">
    <property type="entry name" value="Cyt_c-like_dom"/>
</dbReference>
<name>A0A1H2PJJ7_9BURK</name>
<dbReference type="InterPro" id="IPR014353">
    <property type="entry name" value="Membr-bd_ADH_cyt_c"/>
</dbReference>
<evidence type="ECO:0000256" key="6">
    <source>
        <dbReference type="ARBA" id="ARBA00022729"/>
    </source>
</evidence>
<sequence>MKIRNWALGAMSSAVLAGAGWTLLAHAQAPIGSSAPRAPEPASSLGPSNEHGQGRDATPRPSSEAVPPAAADGTLRAAPGAASAAASNATEDPVLARGRYLAAAGDCVACHTAKGGKPFAGGLGIASPLGTIYSTNITPDKATGIGNYSLEDFDRALRHGIAKDGSTLYPAMPYVSYAKVKPADIKALYAYFMQAVPPVAQANKGTDIPWPLSMRWPLRFWRMAFAPDVASDDPSAPSDRVARGRYLVEGLGHCGACHTPRGVGLQEKALGDDGRLFLSGGLIDGYLAKNLRGDPKDGLGSWSDEDIVAFLKGGRNAHSAAFGGMAEVVQDSTQYMTEADLGAIAAYLKTLSPVDPAAQPLRADDTAAKALRAGTDRGNGAMTFIDNCAACHRTSGSGYAYTFPRLALSSVVNTDDPTSLIRIVLRGGEMPWTDAAPTHYAMPAFADRLSDRDVADVLTFVRSSWGNHAPAVSAEQVAKVRKAAKADAPPKRAENR</sequence>
<evidence type="ECO:0000256" key="1">
    <source>
        <dbReference type="ARBA" id="ARBA00004236"/>
    </source>
</evidence>
<dbReference type="PANTHER" id="PTHR35008">
    <property type="entry name" value="BLL4482 PROTEIN-RELATED"/>
    <property type="match status" value="1"/>
</dbReference>
<evidence type="ECO:0000256" key="8">
    <source>
        <dbReference type="ARBA" id="ARBA00022982"/>
    </source>
</evidence>
<dbReference type="PIRSF" id="PIRSF000018">
    <property type="entry name" value="Mb_ADH_cyt_c"/>
    <property type="match status" value="1"/>
</dbReference>
<dbReference type="PROSITE" id="PS51007">
    <property type="entry name" value="CYTC"/>
    <property type="match status" value="3"/>
</dbReference>
<evidence type="ECO:0000256" key="7">
    <source>
        <dbReference type="ARBA" id="ARBA00022737"/>
    </source>
</evidence>
<keyword evidence="6 14" id="KW-0732">Signal</keyword>
<evidence type="ECO:0000256" key="11">
    <source>
        <dbReference type="PIRSR" id="PIRSR000018-50"/>
    </source>
</evidence>
<proteinExistence type="predicted"/>
<protein>
    <submittedName>
        <fullName evidence="16">Cytochrome c, mono-and diheme variants</fullName>
    </submittedName>
</protein>
<feature type="binding site" description="covalent" evidence="11">
    <location>
        <position position="110"/>
    </location>
    <ligand>
        <name>heme c</name>
        <dbReference type="ChEBI" id="CHEBI:61717"/>
        <label>1</label>
    </ligand>
</feature>
<evidence type="ECO:0000256" key="13">
    <source>
        <dbReference type="SAM" id="MobiDB-lite"/>
    </source>
</evidence>
<evidence type="ECO:0000259" key="15">
    <source>
        <dbReference type="PROSITE" id="PS51007"/>
    </source>
</evidence>
<gene>
    <name evidence="16" type="ORF">SAMN05216551_101333</name>
</gene>
<dbReference type="GO" id="GO:0005506">
    <property type="term" value="F:iron ion binding"/>
    <property type="evidence" value="ECO:0007669"/>
    <property type="project" value="InterPro"/>
</dbReference>
<keyword evidence="2" id="KW-0813">Transport</keyword>
<dbReference type="Pfam" id="PF00034">
    <property type="entry name" value="Cytochrom_C"/>
    <property type="match status" value="3"/>
</dbReference>
<dbReference type="GO" id="GO:0020037">
    <property type="term" value="F:heme binding"/>
    <property type="evidence" value="ECO:0007669"/>
    <property type="project" value="InterPro"/>
</dbReference>
<evidence type="ECO:0000256" key="2">
    <source>
        <dbReference type="ARBA" id="ARBA00022448"/>
    </source>
</evidence>
<feature type="domain" description="Cytochrome c" evidence="15">
    <location>
        <begin position="375"/>
        <end position="465"/>
    </location>
</feature>
<feature type="domain" description="Cytochrome c" evidence="15">
    <location>
        <begin position="93"/>
        <end position="196"/>
    </location>
</feature>
<feature type="signal peptide" evidence="14">
    <location>
        <begin position="1"/>
        <end position="27"/>
    </location>
</feature>
<feature type="compositionally biased region" description="Low complexity" evidence="13">
    <location>
        <begin position="77"/>
        <end position="88"/>
    </location>
</feature>
<keyword evidence="7" id="KW-0677">Repeat</keyword>
<evidence type="ECO:0000313" key="16">
    <source>
        <dbReference type="EMBL" id="SDV46431.1"/>
    </source>
</evidence>
<feature type="binding site" description="covalent" evidence="11">
    <location>
        <position position="107"/>
    </location>
    <ligand>
        <name>heme c</name>
        <dbReference type="ChEBI" id="CHEBI:61717"/>
        <label>1</label>
    </ligand>
</feature>
<dbReference type="GO" id="GO:0016614">
    <property type="term" value="F:oxidoreductase activity, acting on CH-OH group of donors"/>
    <property type="evidence" value="ECO:0007669"/>
    <property type="project" value="InterPro"/>
</dbReference>
<organism evidence="16 17">
    <name type="scientific">Chitinasiproducens palmae</name>
    <dbReference type="NCBI Taxonomy" id="1770053"/>
    <lineage>
        <taxon>Bacteria</taxon>
        <taxon>Pseudomonadati</taxon>
        <taxon>Pseudomonadota</taxon>
        <taxon>Betaproteobacteria</taxon>
        <taxon>Burkholderiales</taxon>
        <taxon>Burkholderiaceae</taxon>
        <taxon>Chitinasiproducens</taxon>
    </lineage>
</organism>
<dbReference type="STRING" id="1770053.SAMN05216551_101333"/>
<feature type="binding site" description="axial binding residue" evidence="12">
    <location>
        <position position="258"/>
    </location>
    <ligand>
        <name>heme c</name>
        <dbReference type="ChEBI" id="CHEBI:61717"/>
        <label>2</label>
    </ligand>
    <ligandPart>
        <name>Fe</name>
        <dbReference type="ChEBI" id="CHEBI:18248"/>
    </ligandPart>
</feature>
<evidence type="ECO:0000256" key="3">
    <source>
        <dbReference type="ARBA" id="ARBA00022475"/>
    </source>
</evidence>
<feature type="binding site" description="covalent" evidence="11">
    <location>
        <position position="388"/>
    </location>
    <ligand>
        <name>heme c</name>
        <dbReference type="ChEBI" id="CHEBI:61717"/>
        <label>3</label>
    </ligand>
</feature>
<feature type="binding site" description="axial binding residue" evidence="12">
    <location>
        <position position="111"/>
    </location>
    <ligand>
        <name>heme c</name>
        <dbReference type="ChEBI" id="CHEBI:61717"/>
        <label>1</label>
    </ligand>
    <ligandPart>
        <name>Fe</name>
        <dbReference type="ChEBI" id="CHEBI:18248"/>
    </ligandPart>
</feature>
<reference evidence="17" key="1">
    <citation type="submission" date="2016-09" db="EMBL/GenBank/DDBJ databases">
        <authorList>
            <person name="Varghese N."/>
            <person name="Submissions S."/>
        </authorList>
    </citation>
    <scope>NUCLEOTIDE SEQUENCE [LARGE SCALE GENOMIC DNA]</scope>
    <source>
        <strain evidence="17">JS23</strain>
    </source>
</reference>
<feature type="binding site" description="covalent" evidence="11">
    <location>
        <position position="391"/>
    </location>
    <ligand>
        <name>heme c</name>
        <dbReference type="ChEBI" id="CHEBI:61717"/>
        <label>3</label>
    </ligand>
</feature>
<evidence type="ECO:0000256" key="5">
    <source>
        <dbReference type="ARBA" id="ARBA00022723"/>
    </source>
</evidence>
<feature type="chain" id="PRO_5017311503" evidence="14">
    <location>
        <begin position="28"/>
        <end position="496"/>
    </location>
</feature>
<feature type="binding site" description="axial binding residue" evidence="12">
    <location>
        <position position="392"/>
    </location>
    <ligand>
        <name>heme c</name>
        <dbReference type="ChEBI" id="CHEBI:61717"/>
        <label>3</label>
    </ligand>
    <ligandPart>
        <name>Fe</name>
        <dbReference type="ChEBI" id="CHEBI:18248"/>
    </ligandPart>
</feature>
<evidence type="ECO:0000256" key="12">
    <source>
        <dbReference type="PIRSR" id="PIRSR000018-51"/>
    </source>
</evidence>
<evidence type="ECO:0000256" key="4">
    <source>
        <dbReference type="ARBA" id="ARBA00022617"/>
    </source>
</evidence>
<dbReference type="EMBL" id="FNLO01000001">
    <property type="protein sequence ID" value="SDV46431.1"/>
    <property type="molecule type" value="Genomic_DNA"/>
</dbReference>
<dbReference type="GO" id="GO:0005886">
    <property type="term" value="C:plasma membrane"/>
    <property type="evidence" value="ECO:0007669"/>
    <property type="project" value="UniProtKB-SubCell"/>
</dbReference>
<comment type="subcellular location">
    <subcellularLocation>
        <location evidence="1">Cell membrane</location>
    </subcellularLocation>
</comment>
<dbReference type="AlphaFoldDB" id="A0A1H2PJJ7"/>
<keyword evidence="8" id="KW-0249">Electron transport</keyword>
<dbReference type="Proteomes" id="UP000243719">
    <property type="component" value="Unassembled WGS sequence"/>
</dbReference>
<keyword evidence="5 12" id="KW-0479">Metal-binding</keyword>
<dbReference type="Gene3D" id="1.10.760.10">
    <property type="entry name" value="Cytochrome c-like domain"/>
    <property type="match status" value="3"/>
</dbReference>
<feature type="domain" description="Cytochrome c" evidence="15">
    <location>
        <begin position="239"/>
        <end position="352"/>
    </location>
</feature>
<evidence type="ECO:0000256" key="10">
    <source>
        <dbReference type="ARBA" id="ARBA00023136"/>
    </source>
</evidence>
<keyword evidence="9 12" id="KW-0408">Iron</keyword>
<dbReference type="InterPro" id="IPR036909">
    <property type="entry name" value="Cyt_c-like_dom_sf"/>
</dbReference>
<dbReference type="SUPFAM" id="SSF46626">
    <property type="entry name" value="Cytochrome c"/>
    <property type="match status" value="3"/>
</dbReference>
<feature type="binding site" description="covalent" evidence="11">
    <location>
        <position position="254"/>
    </location>
    <ligand>
        <name>heme c</name>
        <dbReference type="ChEBI" id="CHEBI:61717"/>
        <label>2</label>
    </ligand>
</feature>